<feature type="compositionally biased region" description="Basic residues" evidence="1">
    <location>
        <begin position="11"/>
        <end position="33"/>
    </location>
</feature>
<feature type="compositionally biased region" description="Basic and acidic residues" evidence="1">
    <location>
        <begin position="1"/>
        <end position="10"/>
    </location>
</feature>
<dbReference type="HOGENOM" id="CLU_2391695_0_0_1"/>
<feature type="compositionally biased region" description="Basic and acidic residues" evidence="1">
    <location>
        <begin position="58"/>
        <end position="71"/>
    </location>
</feature>
<dbReference type="InParanoid" id="M3XZQ9"/>
<feature type="region of interest" description="Disordered" evidence="1">
    <location>
        <begin position="1"/>
        <end position="83"/>
    </location>
</feature>
<protein>
    <submittedName>
        <fullName evidence="2">Uncharacterized protein</fullName>
    </submittedName>
</protein>
<accession>M3XZQ9</accession>
<evidence type="ECO:0000256" key="1">
    <source>
        <dbReference type="SAM" id="MobiDB-lite"/>
    </source>
</evidence>
<dbReference type="EMBL" id="AEYP01076121">
    <property type="status" value="NOT_ANNOTATED_CDS"/>
    <property type="molecule type" value="Genomic_DNA"/>
</dbReference>
<name>M3XZQ9_MUSPF</name>
<evidence type="ECO:0000313" key="2">
    <source>
        <dbReference type="Ensembl" id="ENSMPUP00000004560.1"/>
    </source>
</evidence>
<proteinExistence type="predicted"/>
<organism evidence="2">
    <name type="scientific">Mustela putorius furo</name>
    <name type="common">European domestic ferret</name>
    <name type="synonym">Mustela furo</name>
    <dbReference type="NCBI Taxonomy" id="9669"/>
    <lineage>
        <taxon>Eukaryota</taxon>
        <taxon>Metazoa</taxon>
        <taxon>Chordata</taxon>
        <taxon>Craniata</taxon>
        <taxon>Vertebrata</taxon>
        <taxon>Euteleostomi</taxon>
        <taxon>Mammalia</taxon>
        <taxon>Eutheria</taxon>
        <taxon>Laurasiatheria</taxon>
        <taxon>Carnivora</taxon>
        <taxon>Caniformia</taxon>
        <taxon>Musteloidea</taxon>
        <taxon>Mustelidae</taxon>
        <taxon>Mustelinae</taxon>
        <taxon>Mustela</taxon>
    </lineage>
</organism>
<dbReference type="AlphaFoldDB" id="M3XZQ9"/>
<feature type="compositionally biased region" description="Basic and acidic residues" evidence="1">
    <location>
        <begin position="34"/>
        <end position="51"/>
    </location>
</feature>
<dbReference type="Ensembl" id="ENSMPUT00000004639.1">
    <property type="protein sequence ID" value="ENSMPUP00000004560.1"/>
    <property type="gene ID" value="ENSMPUG00000004595.1"/>
</dbReference>
<reference evidence="2" key="1">
    <citation type="submission" date="2024-06" db="UniProtKB">
        <authorList>
            <consortium name="Ensembl"/>
        </authorList>
    </citation>
    <scope>IDENTIFICATION</scope>
</reference>
<sequence length="94" mass="11459">MLQGLKERPRCGRRRMKNRRQRSYRSKKKKKKSSRWEGIQRKRKNYPEERAQNCQRTTDTERSPEREHAVPNDHTLQPCDLPHVTPTRYLHCCD</sequence>